<reference evidence="1" key="2">
    <citation type="submission" date="2025-09" db="UniProtKB">
        <authorList>
            <consortium name="Ensembl"/>
        </authorList>
    </citation>
    <scope>IDENTIFICATION</scope>
</reference>
<dbReference type="AlphaFoldDB" id="A0A3Q1FJK1"/>
<reference evidence="1" key="1">
    <citation type="submission" date="2025-08" db="UniProtKB">
        <authorList>
            <consortium name="Ensembl"/>
        </authorList>
    </citation>
    <scope>IDENTIFICATION</scope>
</reference>
<organism evidence="1 2">
    <name type="scientific">Acanthochromis polyacanthus</name>
    <name type="common">spiny chromis</name>
    <dbReference type="NCBI Taxonomy" id="80966"/>
    <lineage>
        <taxon>Eukaryota</taxon>
        <taxon>Metazoa</taxon>
        <taxon>Chordata</taxon>
        <taxon>Craniata</taxon>
        <taxon>Vertebrata</taxon>
        <taxon>Euteleostomi</taxon>
        <taxon>Actinopterygii</taxon>
        <taxon>Neopterygii</taxon>
        <taxon>Teleostei</taxon>
        <taxon>Neoteleostei</taxon>
        <taxon>Acanthomorphata</taxon>
        <taxon>Ovalentaria</taxon>
        <taxon>Pomacentridae</taxon>
        <taxon>Acanthochromis</taxon>
    </lineage>
</organism>
<dbReference type="STRING" id="80966.ENSAPOP00000016027"/>
<keyword evidence="2" id="KW-1185">Reference proteome</keyword>
<evidence type="ECO:0000313" key="1">
    <source>
        <dbReference type="Ensembl" id="ENSAPOP00000016027.1"/>
    </source>
</evidence>
<dbReference type="GeneTree" id="ENSGT00950000182812"/>
<proteinExistence type="predicted"/>
<evidence type="ECO:0000313" key="2">
    <source>
        <dbReference type="Proteomes" id="UP000257200"/>
    </source>
</evidence>
<dbReference type="PANTHER" id="PTHR45913">
    <property type="entry name" value="EPM2A-INTERACTING PROTEIN 1"/>
    <property type="match status" value="1"/>
</dbReference>
<accession>A0A3Q1FJK1</accession>
<sequence>MCSYLESRKERHKELSDDAWLPDLGFLTDLTAKMNELNTEFAVSAFKAKLSLWVSQLRNGKLTHFPNQKRLSNNVREAHPEQFCVHLDKVRAEFDRCFQEMHKTENIVRFISNPFIPTDIEAVAAQLQETFSVSNDVDIEIINMQKDTELQARDNDRHLWGLVNREKFPLFSSCAVKVKSYFGFTYLCEVKFSHMKIIKSKHRARLTDRQLANCVRPGVSNYEQIESNPLNGELDQNKPEARVKEG</sequence>
<evidence type="ECO:0008006" key="3">
    <source>
        <dbReference type="Google" id="ProtNLM"/>
    </source>
</evidence>
<dbReference type="Proteomes" id="UP000257200">
    <property type="component" value="Unplaced"/>
</dbReference>
<name>A0A3Q1FJK1_9TELE</name>
<protein>
    <recommendedName>
        <fullName evidence="3">HAT C-terminal dimerisation domain-containing protein</fullName>
    </recommendedName>
</protein>
<dbReference type="PANTHER" id="PTHR45913:SF21">
    <property type="entry name" value="DUF4371 DOMAIN-CONTAINING PROTEIN"/>
    <property type="match status" value="1"/>
</dbReference>
<dbReference type="InParanoid" id="A0A3Q1FJK1"/>
<dbReference type="Ensembl" id="ENSAPOT00000033476.1">
    <property type="protein sequence ID" value="ENSAPOP00000016027.1"/>
    <property type="gene ID" value="ENSAPOG00000019090.1"/>
</dbReference>